<evidence type="ECO:0000313" key="6">
    <source>
        <dbReference type="Proteomes" id="UP000660380"/>
    </source>
</evidence>
<dbReference type="CDD" id="cd00200">
    <property type="entry name" value="WD40"/>
    <property type="match status" value="1"/>
</dbReference>
<dbReference type="PANTHER" id="PTHR44129">
    <property type="entry name" value="WD REPEAT-CONTAINING PROTEIN POP1"/>
    <property type="match status" value="1"/>
</dbReference>
<dbReference type="PROSITE" id="PS50011">
    <property type="entry name" value="PROTEIN_KINASE_DOM"/>
    <property type="match status" value="1"/>
</dbReference>
<keyword evidence="1 3" id="KW-0853">WD repeat</keyword>
<name>A0ABR8GZ65_9CYAN</name>
<dbReference type="Pfam" id="PF00069">
    <property type="entry name" value="Pkinase"/>
    <property type="match status" value="1"/>
</dbReference>
<sequence>MLNFLQERYRLLKLISQGEFAKTFLAVDESLFPVVRCVVTEFSLQIVGFERRVQVLEEIGKHPQIPAILAYFQEEGQFYLVQEFIEGSNLASVLSDEGVFSESQIWQLLEDLLPVLKYISDRHIIHGNIKPENIIRTQTGDFVLVNFATAKFLLEIDSFTEHSNIGSPEYAAPEQIQGKCVFGSDLYSLGVTCIYLLTQIPTFDLFDVANNCWAWRDYLTTKVSDRLAKILDKLLENAVNRRFQSADEVMEAMGIQSQNPKPQIQNPPWQCLHTLTGNGVLSNVNSIAISPDGNILVSGNDDKSIIFWDLKTFEAIANIRGHSQAVKSVAFSPDGKLLATASDDKTIKIWDVNTYQEILTLVGHSRAVKSVAFSHDGKLLASGSWDKTVKIWDVDFGKEICTLTGHKLQVSAVAFNPQEKLLASASFDRTINLWKLSTNQLKNHPYQTLIGHTGAVLTVAFSPDGQILATGSDDNTIKLWEVNTGKLIRTLSSHSWSVVTLAFSADGETLISGSWDKTIKLSGVNTTAEIATLSGHVDSVYTVAVSPVAQLIASGSRDKTIKVWQLIESQSTYSRFQVYIKPKTL</sequence>
<feature type="repeat" description="WD" evidence="3">
    <location>
        <begin position="533"/>
        <end position="574"/>
    </location>
</feature>
<reference evidence="5 6" key="1">
    <citation type="journal article" date="2020" name="ISME J.">
        <title>Comparative genomics reveals insights into cyanobacterial evolution and habitat adaptation.</title>
        <authorList>
            <person name="Chen M.Y."/>
            <person name="Teng W.K."/>
            <person name="Zhao L."/>
            <person name="Hu C.X."/>
            <person name="Zhou Y.K."/>
            <person name="Han B.P."/>
            <person name="Song L.R."/>
            <person name="Shu W.S."/>
        </authorList>
    </citation>
    <scope>NUCLEOTIDE SEQUENCE [LARGE SCALE GENOMIC DNA]</scope>
    <source>
        <strain evidence="5 6">FACHB-248</strain>
    </source>
</reference>
<dbReference type="PRINTS" id="PR00320">
    <property type="entry name" value="GPROTEINBRPT"/>
</dbReference>
<feature type="repeat" description="WD" evidence="3">
    <location>
        <begin position="403"/>
        <end position="444"/>
    </location>
</feature>
<dbReference type="Gene3D" id="1.10.510.10">
    <property type="entry name" value="Transferase(Phosphotransferase) domain 1"/>
    <property type="match status" value="1"/>
</dbReference>
<keyword evidence="5" id="KW-0418">Kinase</keyword>
<feature type="repeat" description="WD" evidence="3">
    <location>
        <begin position="491"/>
        <end position="532"/>
    </location>
</feature>
<protein>
    <submittedName>
        <fullName evidence="5">Serine/threonine protein kinase</fullName>
    </submittedName>
</protein>
<dbReference type="InterPro" id="IPR020472">
    <property type="entry name" value="WD40_PAC1"/>
</dbReference>
<keyword evidence="6" id="KW-1185">Reference proteome</keyword>
<keyword evidence="5" id="KW-0723">Serine/threonine-protein kinase</keyword>
<feature type="repeat" description="WD" evidence="3">
    <location>
        <begin position="361"/>
        <end position="402"/>
    </location>
</feature>
<organism evidence="5 6">
    <name type="scientific">Scytonema hofmannii FACHB-248</name>
    <dbReference type="NCBI Taxonomy" id="1842502"/>
    <lineage>
        <taxon>Bacteria</taxon>
        <taxon>Bacillati</taxon>
        <taxon>Cyanobacteriota</taxon>
        <taxon>Cyanophyceae</taxon>
        <taxon>Nostocales</taxon>
        <taxon>Scytonemataceae</taxon>
        <taxon>Scytonema</taxon>
    </lineage>
</organism>
<proteinExistence type="predicted"/>
<dbReference type="PROSITE" id="PS50294">
    <property type="entry name" value="WD_REPEATS_REGION"/>
    <property type="match status" value="7"/>
</dbReference>
<dbReference type="Gene3D" id="2.130.10.10">
    <property type="entry name" value="YVTN repeat-like/Quinoprotein amine dehydrogenase"/>
    <property type="match status" value="4"/>
</dbReference>
<dbReference type="GO" id="GO:0004674">
    <property type="term" value="F:protein serine/threonine kinase activity"/>
    <property type="evidence" value="ECO:0007669"/>
    <property type="project" value="UniProtKB-KW"/>
</dbReference>
<feature type="domain" description="Protein kinase" evidence="4">
    <location>
        <begin position="9"/>
        <end position="264"/>
    </location>
</feature>
<gene>
    <name evidence="5" type="ORF">H6G81_28235</name>
</gene>
<dbReference type="Pfam" id="PF00400">
    <property type="entry name" value="WD40"/>
    <property type="match status" value="7"/>
</dbReference>
<dbReference type="Proteomes" id="UP000660380">
    <property type="component" value="Unassembled WGS sequence"/>
</dbReference>
<dbReference type="EMBL" id="JACJTA010000089">
    <property type="protein sequence ID" value="MBD2608300.1"/>
    <property type="molecule type" value="Genomic_DNA"/>
</dbReference>
<keyword evidence="2" id="KW-0677">Repeat</keyword>
<dbReference type="InterPro" id="IPR019775">
    <property type="entry name" value="WD40_repeat_CS"/>
</dbReference>
<evidence type="ECO:0000256" key="3">
    <source>
        <dbReference type="PROSITE-ProRule" id="PRU00221"/>
    </source>
</evidence>
<evidence type="ECO:0000256" key="1">
    <source>
        <dbReference type="ARBA" id="ARBA00022574"/>
    </source>
</evidence>
<feature type="repeat" description="WD" evidence="3">
    <location>
        <begin position="449"/>
        <end position="490"/>
    </location>
</feature>
<dbReference type="SUPFAM" id="SSF50978">
    <property type="entry name" value="WD40 repeat-like"/>
    <property type="match status" value="1"/>
</dbReference>
<dbReference type="InterPro" id="IPR011009">
    <property type="entry name" value="Kinase-like_dom_sf"/>
</dbReference>
<dbReference type="PROSITE" id="PS50082">
    <property type="entry name" value="WD_REPEATS_2"/>
    <property type="match status" value="7"/>
</dbReference>
<feature type="repeat" description="WD" evidence="3">
    <location>
        <begin position="319"/>
        <end position="360"/>
    </location>
</feature>
<keyword evidence="5" id="KW-0808">Transferase</keyword>
<feature type="repeat" description="WD" evidence="3">
    <location>
        <begin position="277"/>
        <end position="318"/>
    </location>
</feature>
<dbReference type="CDD" id="cd14014">
    <property type="entry name" value="STKc_PknB_like"/>
    <property type="match status" value="1"/>
</dbReference>
<dbReference type="SUPFAM" id="SSF56112">
    <property type="entry name" value="Protein kinase-like (PK-like)"/>
    <property type="match status" value="1"/>
</dbReference>
<dbReference type="PROSITE" id="PS00678">
    <property type="entry name" value="WD_REPEATS_1"/>
    <property type="match status" value="4"/>
</dbReference>
<dbReference type="InterPro" id="IPR015943">
    <property type="entry name" value="WD40/YVTN_repeat-like_dom_sf"/>
</dbReference>
<dbReference type="InterPro" id="IPR036322">
    <property type="entry name" value="WD40_repeat_dom_sf"/>
</dbReference>
<evidence type="ECO:0000313" key="5">
    <source>
        <dbReference type="EMBL" id="MBD2608300.1"/>
    </source>
</evidence>
<dbReference type="InterPro" id="IPR000719">
    <property type="entry name" value="Prot_kinase_dom"/>
</dbReference>
<evidence type="ECO:0000259" key="4">
    <source>
        <dbReference type="PROSITE" id="PS50011"/>
    </source>
</evidence>
<dbReference type="InterPro" id="IPR050349">
    <property type="entry name" value="WD_LIS1/nudF_dynein_reg"/>
</dbReference>
<accession>A0ABR8GZ65</accession>
<dbReference type="InterPro" id="IPR001680">
    <property type="entry name" value="WD40_rpt"/>
</dbReference>
<comment type="caution">
    <text evidence="5">The sequence shown here is derived from an EMBL/GenBank/DDBJ whole genome shotgun (WGS) entry which is preliminary data.</text>
</comment>
<evidence type="ECO:0000256" key="2">
    <source>
        <dbReference type="ARBA" id="ARBA00022737"/>
    </source>
</evidence>
<dbReference type="SMART" id="SM00320">
    <property type="entry name" value="WD40"/>
    <property type="match status" value="7"/>
</dbReference>